<feature type="non-terminal residue" evidence="3">
    <location>
        <position position="393"/>
    </location>
</feature>
<dbReference type="InterPro" id="IPR011009">
    <property type="entry name" value="Kinase-like_dom_sf"/>
</dbReference>
<dbReference type="EMBL" id="ML170518">
    <property type="protein sequence ID" value="TDL13627.1"/>
    <property type="molecule type" value="Genomic_DNA"/>
</dbReference>
<keyword evidence="3" id="KW-0418">Kinase</keyword>
<dbReference type="InterPro" id="IPR000719">
    <property type="entry name" value="Prot_kinase_dom"/>
</dbReference>
<dbReference type="SMART" id="SM00220">
    <property type="entry name" value="S_TKc"/>
    <property type="match status" value="1"/>
</dbReference>
<dbReference type="InterPro" id="IPR051681">
    <property type="entry name" value="Ser/Thr_Kinases-Pseudokinases"/>
</dbReference>
<keyword evidence="4" id="KW-1185">Reference proteome</keyword>
<dbReference type="GO" id="GO:0005524">
    <property type="term" value="F:ATP binding"/>
    <property type="evidence" value="ECO:0007669"/>
    <property type="project" value="InterPro"/>
</dbReference>
<dbReference type="PROSITE" id="PS50011">
    <property type="entry name" value="PROTEIN_KINASE_DOM"/>
    <property type="match status" value="1"/>
</dbReference>
<accession>A0A4Y7PE91</accession>
<evidence type="ECO:0000313" key="3">
    <source>
        <dbReference type="EMBL" id="TDL13627.1"/>
    </source>
</evidence>
<dbReference type="InterPro" id="IPR001245">
    <property type="entry name" value="Ser-Thr/Tyr_kinase_cat_dom"/>
</dbReference>
<reference evidence="3 4" key="1">
    <citation type="submission" date="2018-06" db="EMBL/GenBank/DDBJ databases">
        <title>A transcriptomic atlas of mushroom development highlights an independent origin of complex multicellularity.</title>
        <authorList>
            <consortium name="DOE Joint Genome Institute"/>
            <person name="Krizsan K."/>
            <person name="Almasi E."/>
            <person name="Merenyi Z."/>
            <person name="Sahu N."/>
            <person name="Viragh M."/>
            <person name="Koszo T."/>
            <person name="Mondo S."/>
            <person name="Kiss B."/>
            <person name="Balint B."/>
            <person name="Kues U."/>
            <person name="Barry K."/>
            <person name="Hegedus J.C."/>
            <person name="Henrissat B."/>
            <person name="Johnson J."/>
            <person name="Lipzen A."/>
            <person name="Ohm R."/>
            <person name="Nagy I."/>
            <person name="Pangilinan J."/>
            <person name="Yan J."/>
            <person name="Xiong Y."/>
            <person name="Grigoriev I.V."/>
            <person name="Hibbett D.S."/>
            <person name="Nagy L.G."/>
        </authorList>
    </citation>
    <scope>NUCLEOTIDE SEQUENCE [LARGE SCALE GENOMIC DNA]</scope>
    <source>
        <strain evidence="3 4">SZMC22713</strain>
    </source>
</reference>
<evidence type="ECO:0000256" key="1">
    <source>
        <dbReference type="SAM" id="MobiDB-lite"/>
    </source>
</evidence>
<dbReference type="Proteomes" id="UP000294933">
    <property type="component" value="Unassembled WGS sequence"/>
</dbReference>
<protein>
    <submittedName>
        <fullName evidence="3">Kinase-like protein</fullName>
    </submittedName>
</protein>
<dbReference type="AlphaFoldDB" id="A0A4Y7PE91"/>
<gene>
    <name evidence="3" type="ORF">BD410DRAFT_757528</name>
</gene>
<sequence length="393" mass="44597">MATIRTKLVYILSEPELKALFFNLCAQEPLPVVNLVQTLLDNDDYFEGRVFLTRIITRFSKKFSCYPDCLILEGVERTGKDPVAGGGFADVWKGTWGGQPVALKALRIYVKSIKEKALKEFAHEATIWRQLWHPNILPFFGVFKGDENFDRLCLVSPWMDSGNVMNYLITFPDANRLELLADVAKGLEYLHNFVSPIVHGDLKGANIFVTSSKPIRACLADFGLTYFRDSSNSASTSLSTGTLRWQAPELFERSADGQTQHPSEKSDIYSFGCVCLELMTGCHPFKEIRSDFGVMKAIMNKETPGRPEEDLFLNGLDHFMWEIMTQCWNSQTDRRPTAEALITSLSQRMGPGQPVTRETGFSPHPRRATLSQYGFQDDYNEWVLRFSRKIVSQ</sequence>
<organism evidence="3 4">
    <name type="scientific">Rickenella mellea</name>
    <dbReference type="NCBI Taxonomy" id="50990"/>
    <lineage>
        <taxon>Eukaryota</taxon>
        <taxon>Fungi</taxon>
        <taxon>Dikarya</taxon>
        <taxon>Basidiomycota</taxon>
        <taxon>Agaricomycotina</taxon>
        <taxon>Agaricomycetes</taxon>
        <taxon>Hymenochaetales</taxon>
        <taxon>Rickenellaceae</taxon>
        <taxon>Rickenella</taxon>
    </lineage>
</organism>
<dbReference type="VEuPathDB" id="FungiDB:BD410DRAFT_757528"/>
<dbReference type="PROSITE" id="PS00108">
    <property type="entry name" value="PROTEIN_KINASE_ST"/>
    <property type="match status" value="1"/>
</dbReference>
<proteinExistence type="predicted"/>
<dbReference type="Pfam" id="PF07714">
    <property type="entry name" value="PK_Tyr_Ser-Thr"/>
    <property type="match status" value="1"/>
</dbReference>
<dbReference type="InterPro" id="IPR008271">
    <property type="entry name" value="Ser/Thr_kinase_AS"/>
</dbReference>
<dbReference type="SUPFAM" id="SSF56112">
    <property type="entry name" value="Protein kinase-like (PK-like)"/>
    <property type="match status" value="1"/>
</dbReference>
<evidence type="ECO:0000313" key="4">
    <source>
        <dbReference type="Proteomes" id="UP000294933"/>
    </source>
</evidence>
<dbReference type="OrthoDB" id="346907at2759"/>
<feature type="region of interest" description="Disordered" evidence="1">
    <location>
        <begin position="348"/>
        <end position="367"/>
    </location>
</feature>
<evidence type="ECO:0000259" key="2">
    <source>
        <dbReference type="PROSITE" id="PS50011"/>
    </source>
</evidence>
<keyword evidence="3" id="KW-0808">Transferase</keyword>
<dbReference type="PANTHER" id="PTHR44329">
    <property type="entry name" value="SERINE/THREONINE-PROTEIN KINASE TNNI3K-RELATED"/>
    <property type="match status" value="1"/>
</dbReference>
<dbReference type="Gene3D" id="1.10.510.10">
    <property type="entry name" value="Transferase(Phosphotransferase) domain 1"/>
    <property type="match status" value="1"/>
</dbReference>
<dbReference type="STRING" id="50990.A0A4Y7PE91"/>
<dbReference type="GO" id="GO:0004674">
    <property type="term" value="F:protein serine/threonine kinase activity"/>
    <property type="evidence" value="ECO:0007669"/>
    <property type="project" value="TreeGrafter"/>
</dbReference>
<name>A0A4Y7PE91_9AGAM</name>
<feature type="domain" description="Protein kinase" evidence="2">
    <location>
        <begin position="77"/>
        <end position="349"/>
    </location>
</feature>